<keyword evidence="11" id="KW-1185">Reference proteome</keyword>
<name>A0A9P0B7F8_BRAAE</name>
<dbReference type="Gene3D" id="3.40.850.10">
    <property type="entry name" value="Kinesin motor domain"/>
    <property type="match status" value="1"/>
</dbReference>
<dbReference type="SUPFAM" id="SSF52540">
    <property type="entry name" value="P-loop containing nucleoside triphosphate hydrolases"/>
    <property type="match status" value="1"/>
</dbReference>
<proteinExistence type="inferred from homology"/>
<evidence type="ECO:0000256" key="5">
    <source>
        <dbReference type="PROSITE-ProRule" id="PRU00283"/>
    </source>
</evidence>
<keyword evidence="2 5" id="KW-0547">Nucleotide-binding</keyword>
<evidence type="ECO:0000313" key="11">
    <source>
        <dbReference type="Proteomes" id="UP001154078"/>
    </source>
</evidence>
<sequence length="795" mass="91162">MNPSNKYTPRNRMQREKTTLSNHSDSGKDPVRVYCRLRPLKDNKESTCIKLLSPSVLSLTTPMESKGSRKEVHYKFKHIFTSYSGQREIFDHVAYPLIEDLLKGKNALLFTYGVTGSGKTFTLTGDENNPGIMPRCIDTIFNSIGDNQAPKYVIKSDKMNGFEIQSETEAYRDRMQEDRAALKTPKTPRRVNSSDKINYANDNLKILLLNETNLYSVFVSYIEIYNNTVFDLLDESSGKSLQSKILREDFNKNMYVNGVVEVEVKTAQEAFNIFFTGQRRKRMGDTILNAESSRSHSIFNIRIVQLEQQTLNYDGQPMIPEGNHMQISQISLVDLAGSERTNRTQTTGARLREASAINNSLMSLRNCLEILRENQMKKSNRLVPYRDTRLTQLFKNYFEGEGSVQMIICANPSIEDFEENLQVMKFGEMTQDVKIAKSEAKYTPIHKRTIEKNTVTPKTASKPKNATFTLLPEVPAMKFNFENIEDCGIQIDKLVRILKLRKNKSVNVNRESEIKIKEFRNRLLEMDKDFVLNKTEIKSLRTIIQKEKHKSINLQTKVVDLETVNDSLAHKCGELEDVVRSLQNKISEKDRKINQNCLEKEKHKHRLAQQSEKTQELDMKLKKQRDYLNAAMKAKDYKLKKVKEVLESDLIPPIDITEIQKEPNVYSHKLVQQAEKENQTPHKSRSTVATSTPSHRRRSRSAGEVWLEHNSIKPVPLGTVLQPSMKKRKSVTKLSKATDITNPKQSKYCLIAQDQDTDGEVETKVYKADILPTCGGGAQVVFNDVERLRQESPTK</sequence>
<dbReference type="InterPro" id="IPR038105">
    <property type="entry name" value="Kif23_Arf-bd_sf"/>
</dbReference>
<dbReference type="Pfam" id="PF00225">
    <property type="entry name" value="Kinesin"/>
    <property type="match status" value="1"/>
</dbReference>
<dbReference type="Proteomes" id="UP001154078">
    <property type="component" value="Chromosome 5"/>
</dbReference>
<evidence type="ECO:0000256" key="6">
    <source>
        <dbReference type="RuleBase" id="RU000394"/>
    </source>
</evidence>
<dbReference type="GO" id="GO:0003777">
    <property type="term" value="F:microtubule motor activity"/>
    <property type="evidence" value="ECO:0007669"/>
    <property type="project" value="InterPro"/>
</dbReference>
<comment type="subcellular location">
    <subcellularLocation>
        <location evidence="1">Cytoplasm</location>
        <location evidence="1">Cytoskeleton</location>
    </subcellularLocation>
</comment>
<keyword evidence="6" id="KW-0493">Microtubule</keyword>
<dbReference type="GO" id="GO:0051256">
    <property type="term" value="P:mitotic spindle midzone assembly"/>
    <property type="evidence" value="ECO:0007669"/>
    <property type="project" value="TreeGrafter"/>
</dbReference>
<dbReference type="Gene3D" id="2.60.40.4330">
    <property type="entry name" value="Kinesin-like protein Kif23, Arf6-interacting domain"/>
    <property type="match status" value="1"/>
</dbReference>
<feature type="domain" description="Kinesin motor" evidence="9">
    <location>
        <begin position="30"/>
        <end position="433"/>
    </location>
</feature>
<dbReference type="GO" id="GO:0016887">
    <property type="term" value="F:ATP hydrolysis activity"/>
    <property type="evidence" value="ECO:0007669"/>
    <property type="project" value="TreeGrafter"/>
</dbReference>
<dbReference type="AlphaFoldDB" id="A0A9P0B7F8"/>
<evidence type="ECO:0000256" key="2">
    <source>
        <dbReference type="ARBA" id="ARBA00022741"/>
    </source>
</evidence>
<dbReference type="GO" id="GO:0005871">
    <property type="term" value="C:kinesin complex"/>
    <property type="evidence" value="ECO:0007669"/>
    <property type="project" value="TreeGrafter"/>
</dbReference>
<evidence type="ECO:0000256" key="4">
    <source>
        <dbReference type="ARBA" id="ARBA00023212"/>
    </source>
</evidence>
<dbReference type="InterPro" id="IPR032384">
    <property type="entry name" value="Kif23_Arf-bd"/>
</dbReference>
<keyword evidence="3 5" id="KW-0067">ATP-binding</keyword>
<evidence type="ECO:0000256" key="3">
    <source>
        <dbReference type="ARBA" id="ARBA00022840"/>
    </source>
</evidence>
<dbReference type="InterPro" id="IPR019821">
    <property type="entry name" value="Kinesin_motor_CS"/>
</dbReference>
<dbReference type="EMBL" id="OV121136">
    <property type="protein sequence ID" value="CAH0556680.1"/>
    <property type="molecule type" value="Genomic_DNA"/>
</dbReference>
<dbReference type="SMART" id="SM00129">
    <property type="entry name" value="KISc"/>
    <property type="match status" value="1"/>
</dbReference>
<dbReference type="GO" id="GO:0005634">
    <property type="term" value="C:nucleus"/>
    <property type="evidence" value="ECO:0007669"/>
    <property type="project" value="TreeGrafter"/>
</dbReference>
<evidence type="ECO:0000256" key="7">
    <source>
        <dbReference type="SAM" id="Coils"/>
    </source>
</evidence>
<dbReference type="PRINTS" id="PR00380">
    <property type="entry name" value="KINESINHEAVY"/>
</dbReference>
<evidence type="ECO:0000256" key="1">
    <source>
        <dbReference type="ARBA" id="ARBA00004245"/>
    </source>
</evidence>
<evidence type="ECO:0000256" key="8">
    <source>
        <dbReference type="SAM" id="MobiDB-lite"/>
    </source>
</evidence>
<keyword evidence="4" id="KW-0206">Cytoskeleton</keyword>
<keyword evidence="4" id="KW-0963">Cytoplasm</keyword>
<dbReference type="PROSITE" id="PS00411">
    <property type="entry name" value="KINESIN_MOTOR_1"/>
    <property type="match status" value="1"/>
</dbReference>
<dbReference type="InterPro" id="IPR001752">
    <property type="entry name" value="Kinesin_motor_dom"/>
</dbReference>
<dbReference type="GO" id="GO:0005524">
    <property type="term" value="F:ATP binding"/>
    <property type="evidence" value="ECO:0007669"/>
    <property type="project" value="UniProtKB-UniRule"/>
</dbReference>
<evidence type="ECO:0000259" key="9">
    <source>
        <dbReference type="PROSITE" id="PS50067"/>
    </source>
</evidence>
<keyword evidence="5 6" id="KW-0505">Motor protein</keyword>
<feature type="region of interest" description="Disordered" evidence="8">
    <location>
        <begin position="672"/>
        <end position="703"/>
    </location>
</feature>
<keyword evidence="7" id="KW-0175">Coiled coil</keyword>
<feature type="region of interest" description="Disordered" evidence="8">
    <location>
        <begin position="1"/>
        <end position="28"/>
    </location>
</feature>
<dbReference type="Pfam" id="PF16540">
    <property type="entry name" value="MKLP1_Arf_bdg"/>
    <property type="match status" value="1"/>
</dbReference>
<dbReference type="PANTHER" id="PTHR24115:SF600">
    <property type="entry name" value="KINESIN-LIKE PROTEIN KIF23"/>
    <property type="match status" value="1"/>
</dbReference>
<accession>A0A9P0B7F8</accession>
<dbReference type="PANTHER" id="PTHR24115">
    <property type="entry name" value="KINESIN-RELATED"/>
    <property type="match status" value="1"/>
</dbReference>
<dbReference type="GO" id="GO:0008017">
    <property type="term" value="F:microtubule binding"/>
    <property type="evidence" value="ECO:0007669"/>
    <property type="project" value="InterPro"/>
</dbReference>
<dbReference type="InterPro" id="IPR027640">
    <property type="entry name" value="Kinesin-like_fam"/>
</dbReference>
<dbReference type="GO" id="GO:0005874">
    <property type="term" value="C:microtubule"/>
    <property type="evidence" value="ECO:0007669"/>
    <property type="project" value="UniProtKB-KW"/>
</dbReference>
<dbReference type="GO" id="GO:0007018">
    <property type="term" value="P:microtubule-based movement"/>
    <property type="evidence" value="ECO:0007669"/>
    <property type="project" value="InterPro"/>
</dbReference>
<feature type="coiled-coil region" evidence="7">
    <location>
        <begin position="565"/>
        <end position="592"/>
    </location>
</feature>
<feature type="binding site" evidence="5">
    <location>
        <begin position="113"/>
        <end position="120"/>
    </location>
    <ligand>
        <name>ATP</name>
        <dbReference type="ChEBI" id="CHEBI:30616"/>
    </ligand>
</feature>
<gene>
    <name evidence="10" type="ORF">MELIAE_LOCUS7572</name>
</gene>
<reference evidence="10" key="1">
    <citation type="submission" date="2021-12" db="EMBL/GenBank/DDBJ databases">
        <authorList>
            <person name="King R."/>
        </authorList>
    </citation>
    <scope>NUCLEOTIDE SEQUENCE</scope>
</reference>
<organism evidence="10 11">
    <name type="scientific">Brassicogethes aeneus</name>
    <name type="common">Rape pollen beetle</name>
    <name type="synonym">Meligethes aeneus</name>
    <dbReference type="NCBI Taxonomy" id="1431903"/>
    <lineage>
        <taxon>Eukaryota</taxon>
        <taxon>Metazoa</taxon>
        <taxon>Ecdysozoa</taxon>
        <taxon>Arthropoda</taxon>
        <taxon>Hexapoda</taxon>
        <taxon>Insecta</taxon>
        <taxon>Pterygota</taxon>
        <taxon>Neoptera</taxon>
        <taxon>Endopterygota</taxon>
        <taxon>Coleoptera</taxon>
        <taxon>Polyphaga</taxon>
        <taxon>Cucujiformia</taxon>
        <taxon>Nitidulidae</taxon>
        <taxon>Meligethinae</taxon>
        <taxon>Brassicogethes</taxon>
    </lineage>
</organism>
<dbReference type="FunFam" id="2.60.40.4330:FF:000002">
    <property type="entry name" value="Kinesin-like protein"/>
    <property type="match status" value="1"/>
</dbReference>
<dbReference type="OrthoDB" id="2403182at2759"/>
<evidence type="ECO:0000313" key="10">
    <source>
        <dbReference type="EMBL" id="CAH0556680.1"/>
    </source>
</evidence>
<dbReference type="InterPro" id="IPR036961">
    <property type="entry name" value="Kinesin_motor_dom_sf"/>
</dbReference>
<comment type="similarity">
    <text evidence="5 6">Belongs to the TRAFAC class myosin-kinesin ATPase superfamily. Kinesin family.</text>
</comment>
<dbReference type="PROSITE" id="PS50067">
    <property type="entry name" value="KINESIN_MOTOR_2"/>
    <property type="match status" value="1"/>
</dbReference>
<protein>
    <recommendedName>
        <fullName evidence="6">Kinesin-like protein</fullName>
    </recommendedName>
</protein>
<dbReference type="InterPro" id="IPR027417">
    <property type="entry name" value="P-loop_NTPase"/>
</dbReference>